<dbReference type="AlphaFoldDB" id="A0AAN4HKE2"/>
<evidence type="ECO:0000313" key="1">
    <source>
        <dbReference type="EMBL" id="ERI01274.1"/>
    </source>
</evidence>
<comment type="caution">
    <text evidence="1">The sequence shown here is derived from an EMBL/GenBank/DDBJ whole genome shotgun (WGS) entry which is preliminary data.</text>
</comment>
<reference evidence="1 2" key="1">
    <citation type="journal article" date="2013" name="Genome Announc.">
        <title>Draft Genome Sequence of Bacillus thuringiensis var. thuringiensis Strain T01-328, a Brazilian Isolate That Produces a Soluble Pesticide Protein, Cry1Ia.</title>
        <authorList>
            <person name="Varani A.M."/>
            <person name="Lemos M.V."/>
            <person name="Fernandes C.C."/>
            <person name="Lemos E.G."/>
            <person name="Alves E.C."/>
            <person name="Desiderio J.A."/>
        </authorList>
    </citation>
    <scope>NUCLEOTIDE SEQUENCE [LARGE SCALE GENOMIC DNA]</scope>
    <source>
        <strain evidence="1 2">T01-328</strain>
    </source>
</reference>
<protein>
    <submittedName>
        <fullName evidence="1">Uncharacterized protein</fullName>
    </submittedName>
</protein>
<sequence length="81" mass="9613">MVKIDFDKFMVVIGMGEGLWTSEDLLSSEQLTLHQMYQQLNNDEQAVVKNEYPEFIAYLITTNQIERKRYLVEKGNESWKH</sequence>
<dbReference type="Proteomes" id="UP000013487">
    <property type="component" value="Unassembled WGS sequence"/>
</dbReference>
<dbReference type="RefSeq" id="WP_000238684.1">
    <property type="nucleotide sequence ID" value="NZ_ARXZ02000004.1"/>
</dbReference>
<evidence type="ECO:0000313" key="2">
    <source>
        <dbReference type="Proteomes" id="UP000013487"/>
    </source>
</evidence>
<gene>
    <name evidence="1" type="ORF">BTCBT_002829</name>
</gene>
<organism evidence="1 2">
    <name type="scientific">Bacillus thuringiensis T01-328</name>
    <dbReference type="NCBI Taxonomy" id="1324966"/>
    <lineage>
        <taxon>Bacteria</taxon>
        <taxon>Bacillati</taxon>
        <taxon>Bacillota</taxon>
        <taxon>Bacilli</taxon>
        <taxon>Bacillales</taxon>
        <taxon>Bacillaceae</taxon>
        <taxon>Bacillus</taxon>
        <taxon>Bacillus cereus group</taxon>
    </lineage>
</organism>
<dbReference type="EMBL" id="ARXZ02000004">
    <property type="protein sequence ID" value="ERI01274.1"/>
    <property type="molecule type" value="Genomic_DNA"/>
</dbReference>
<accession>A0AAN4HKE2</accession>
<proteinExistence type="predicted"/>
<name>A0AAN4HKE2_BACTU</name>